<dbReference type="InterPro" id="IPR017972">
    <property type="entry name" value="Cyt_P450_CS"/>
</dbReference>
<comment type="pathway">
    <text evidence="2">Secondary metabolite biosynthesis.</text>
</comment>
<dbReference type="GO" id="GO:0020037">
    <property type="term" value="F:heme binding"/>
    <property type="evidence" value="ECO:0007669"/>
    <property type="project" value="InterPro"/>
</dbReference>
<keyword evidence="4 9" id="KW-0349">Heme</keyword>
<dbReference type="PROSITE" id="PS00086">
    <property type="entry name" value="CYTOCHROME_P450"/>
    <property type="match status" value="1"/>
</dbReference>
<comment type="cofactor">
    <cofactor evidence="1 9">
        <name>heme</name>
        <dbReference type="ChEBI" id="CHEBI:30413"/>
    </cofactor>
</comment>
<evidence type="ECO:0000256" key="10">
    <source>
        <dbReference type="RuleBase" id="RU000461"/>
    </source>
</evidence>
<dbReference type="PANTHER" id="PTHR46300">
    <property type="entry name" value="P450, PUTATIVE (EUROFUNG)-RELATED-RELATED"/>
    <property type="match status" value="1"/>
</dbReference>
<name>A0A286UIY0_9AGAM</name>
<dbReference type="GO" id="GO:0005506">
    <property type="term" value="F:iron ion binding"/>
    <property type="evidence" value="ECO:0007669"/>
    <property type="project" value="InterPro"/>
</dbReference>
<keyword evidence="8 10" id="KW-0503">Monooxygenase</keyword>
<reference evidence="11 12" key="1">
    <citation type="journal article" date="2017" name="Mol. Ecol.">
        <title>Comparative and population genomic landscape of Phellinus noxius: A hypervariable fungus causing root rot in trees.</title>
        <authorList>
            <person name="Chung C.L."/>
            <person name="Lee T.J."/>
            <person name="Akiba M."/>
            <person name="Lee H.H."/>
            <person name="Kuo T.H."/>
            <person name="Liu D."/>
            <person name="Ke H.M."/>
            <person name="Yokoi T."/>
            <person name="Roa M.B."/>
            <person name="Lu M.J."/>
            <person name="Chang Y.Y."/>
            <person name="Ann P.J."/>
            <person name="Tsai J.N."/>
            <person name="Chen C.Y."/>
            <person name="Tzean S.S."/>
            <person name="Ota Y."/>
            <person name="Hattori T."/>
            <person name="Sahashi N."/>
            <person name="Liou R.F."/>
            <person name="Kikuchi T."/>
            <person name="Tsai I.J."/>
        </authorList>
    </citation>
    <scope>NUCLEOTIDE SEQUENCE [LARGE SCALE GENOMIC DNA]</scope>
    <source>
        <strain evidence="11 12">FFPRI411160</strain>
    </source>
</reference>
<organism evidence="11 12">
    <name type="scientific">Pyrrhoderma noxium</name>
    <dbReference type="NCBI Taxonomy" id="2282107"/>
    <lineage>
        <taxon>Eukaryota</taxon>
        <taxon>Fungi</taxon>
        <taxon>Dikarya</taxon>
        <taxon>Basidiomycota</taxon>
        <taxon>Agaricomycotina</taxon>
        <taxon>Agaricomycetes</taxon>
        <taxon>Hymenochaetales</taxon>
        <taxon>Hymenochaetaceae</taxon>
        <taxon>Pyrrhoderma</taxon>
    </lineage>
</organism>
<dbReference type="InterPro" id="IPR002401">
    <property type="entry name" value="Cyt_P450_E_grp-I"/>
</dbReference>
<dbReference type="InterPro" id="IPR050364">
    <property type="entry name" value="Cytochrome_P450_fung"/>
</dbReference>
<accession>A0A286UIY0</accession>
<evidence type="ECO:0000256" key="7">
    <source>
        <dbReference type="ARBA" id="ARBA00023004"/>
    </source>
</evidence>
<comment type="similarity">
    <text evidence="3 10">Belongs to the cytochrome P450 family.</text>
</comment>
<evidence type="ECO:0000256" key="9">
    <source>
        <dbReference type="PIRSR" id="PIRSR602401-1"/>
    </source>
</evidence>
<evidence type="ECO:0000256" key="3">
    <source>
        <dbReference type="ARBA" id="ARBA00010617"/>
    </source>
</evidence>
<dbReference type="PANTHER" id="PTHR46300:SF7">
    <property type="entry name" value="P450, PUTATIVE (EUROFUNG)-RELATED"/>
    <property type="match status" value="1"/>
</dbReference>
<keyword evidence="12" id="KW-1185">Reference proteome</keyword>
<dbReference type="OrthoDB" id="2789670at2759"/>
<dbReference type="InParanoid" id="A0A286UIY0"/>
<gene>
    <name evidence="11" type="ORF">PNOK_0439300</name>
</gene>
<evidence type="ECO:0000256" key="6">
    <source>
        <dbReference type="ARBA" id="ARBA00023002"/>
    </source>
</evidence>
<dbReference type="Gene3D" id="1.10.630.10">
    <property type="entry name" value="Cytochrome P450"/>
    <property type="match status" value="2"/>
</dbReference>
<dbReference type="EMBL" id="NBII01000004">
    <property type="protein sequence ID" value="PAV19459.1"/>
    <property type="molecule type" value="Genomic_DNA"/>
</dbReference>
<dbReference type="STRING" id="2282107.A0A286UIY0"/>
<keyword evidence="6 10" id="KW-0560">Oxidoreductase</keyword>
<comment type="caution">
    <text evidence="11">The sequence shown here is derived from an EMBL/GenBank/DDBJ whole genome shotgun (WGS) entry which is preliminary data.</text>
</comment>
<evidence type="ECO:0000256" key="8">
    <source>
        <dbReference type="ARBA" id="ARBA00023033"/>
    </source>
</evidence>
<dbReference type="PRINTS" id="PR00385">
    <property type="entry name" value="P450"/>
</dbReference>
<evidence type="ECO:0000256" key="4">
    <source>
        <dbReference type="ARBA" id="ARBA00022617"/>
    </source>
</evidence>
<dbReference type="PRINTS" id="PR00463">
    <property type="entry name" value="EP450I"/>
</dbReference>
<evidence type="ECO:0000256" key="1">
    <source>
        <dbReference type="ARBA" id="ARBA00001971"/>
    </source>
</evidence>
<feature type="binding site" description="axial binding residue" evidence="9">
    <location>
        <position position="346"/>
    </location>
    <ligand>
        <name>heme</name>
        <dbReference type="ChEBI" id="CHEBI:30413"/>
    </ligand>
    <ligandPart>
        <name>Fe</name>
        <dbReference type="ChEBI" id="CHEBI:18248"/>
    </ligandPart>
</feature>
<dbReference type="InterPro" id="IPR001128">
    <property type="entry name" value="Cyt_P450"/>
</dbReference>
<evidence type="ECO:0000256" key="5">
    <source>
        <dbReference type="ARBA" id="ARBA00022723"/>
    </source>
</evidence>
<evidence type="ECO:0000313" key="12">
    <source>
        <dbReference type="Proteomes" id="UP000217199"/>
    </source>
</evidence>
<dbReference type="GO" id="GO:0004497">
    <property type="term" value="F:monooxygenase activity"/>
    <property type="evidence" value="ECO:0007669"/>
    <property type="project" value="UniProtKB-KW"/>
</dbReference>
<evidence type="ECO:0000313" key="11">
    <source>
        <dbReference type="EMBL" id="PAV19459.1"/>
    </source>
</evidence>
<sequence>MTYKNGAIFIGLFPGFISKSRLPPGPPPLPLLGNLLQVPRSNYQQYYSKWKGLYGGIAYFRVFGRHFAIINDPEIVTELFDKRSAIYSTRPVLVFDKDDYLVDLAEKLAKLTTEATEPGRWLVDAFPILQYLPPWFPGAGFITWAEDAKLKCQSFTRAPLNYVKEAMATEDFTPSFTSEHLSRIPDNDTDGEDILMYAAASMYSGGTDTIVSVMKLFFLMMARHPDIQKRAQDEVDTIIGENRIPNATDRPFLPYINCIIKELLRFNPVVPLVVHSPEKDDFFSGYLIPKGTWIMANVWHMTHDPQAYPYPDEFIPERFEDHTHNPTGKVQPDPSNLVFGFGRRICPGRQFSEVSLFLAITCTLWAFSINPKVDAEGNISPLNIEFTTGHTVHPKPFECSVVPRPGNRILLIKQVLE</sequence>
<dbReference type="SUPFAM" id="SSF48264">
    <property type="entry name" value="Cytochrome P450"/>
    <property type="match status" value="1"/>
</dbReference>
<dbReference type="AlphaFoldDB" id="A0A286UIY0"/>
<keyword evidence="7 9" id="KW-0408">Iron</keyword>
<keyword evidence="5 9" id="KW-0479">Metal-binding</keyword>
<protein>
    <submittedName>
        <fullName evidence="11">Cytochrome P450</fullName>
    </submittedName>
</protein>
<evidence type="ECO:0000256" key="2">
    <source>
        <dbReference type="ARBA" id="ARBA00005179"/>
    </source>
</evidence>
<dbReference type="Pfam" id="PF00067">
    <property type="entry name" value="p450"/>
    <property type="match status" value="2"/>
</dbReference>
<dbReference type="GO" id="GO:0016705">
    <property type="term" value="F:oxidoreductase activity, acting on paired donors, with incorporation or reduction of molecular oxygen"/>
    <property type="evidence" value="ECO:0007669"/>
    <property type="project" value="InterPro"/>
</dbReference>
<proteinExistence type="inferred from homology"/>
<dbReference type="Proteomes" id="UP000217199">
    <property type="component" value="Unassembled WGS sequence"/>
</dbReference>
<dbReference type="InterPro" id="IPR036396">
    <property type="entry name" value="Cyt_P450_sf"/>
</dbReference>